<reference evidence="2 3" key="1">
    <citation type="submission" date="2016-09" db="EMBL/GenBank/DDBJ databases">
        <title>Couchioplanes caeruleus draft genome sequence.</title>
        <authorList>
            <person name="Sheehan J."/>
            <person name="Caffrey P."/>
        </authorList>
    </citation>
    <scope>NUCLEOTIDE SEQUENCE [LARGE SCALE GENOMIC DNA]</scope>
    <source>
        <strain evidence="2 3">DSM 43634</strain>
    </source>
</reference>
<evidence type="ECO:0000256" key="1">
    <source>
        <dbReference type="SAM" id="MobiDB-lite"/>
    </source>
</evidence>
<dbReference type="Gene3D" id="1.50.10.10">
    <property type="match status" value="1"/>
</dbReference>
<evidence type="ECO:0000313" key="3">
    <source>
        <dbReference type="Proteomes" id="UP000182486"/>
    </source>
</evidence>
<protein>
    <recommendedName>
        <fullName evidence="4">Tat pathway signal sequence domain protein</fullName>
    </recommendedName>
</protein>
<feature type="compositionally biased region" description="Polar residues" evidence="1">
    <location>
        <begin position="1"/>
        <end position="11"/>
    </location>
</feature>
<dbReference type="GO" id="GO:0005975">
    <property type="term" value="P:carbohydrate metabolic process"/>
    <property type="evidence" value="ECO:0007669"/>
    <property type="project" value="InterPro"/>
</dbReference>
<evidence type="ECO:0008006" key="4">
    <source>
        <dbReference type="Google" id="ProtNLM"/>
    </source>
</evidence>
<dbReference type="InterPro" id="IPR012341">
    <property type="entry name" value="6hp_glycosidase-like_sf"/>
</dbReference>
<name>A0A1K0GRD1_9ACTN</name>
<dbReference type="AlphaFoldDB" id="A0A1K0GRD1"/>
<accession>A0A1K0GRD1</accession>
<feature type="region of interest" description="Disordered" evidence="1">
    <location>
        <begin position="1"/>
        <end position="37"/>
    </location>
</feature>
<comment type="caution">
    <text evidence="2">The sequence shown here is derived from an EMBL/GenBank/DDBJ whole genome shotgun (WGS) entry which is preliminary data.</text>
</comment>
<dbReference type="SUPFAM" id="SSF48208">
    <property type="entry name" value="Six-hairpin glycosidases"/>
    <property type="match status" value="1"/>
</dbReference>
<evidence type="ECO:0000313" key="2">
    <source>
        <dbReference type="EMBL" id="OJF11803.1"/>
    </source>
</evidence>
<proteinExistence type="predicted"/>
<dbReference type="RefSeq" id="WP_071807619.1">
    <property type="nucleotide sequence ID" value="NZ_MEIA01000274.1"/>
</dbReference>
<gene>
    <name evidence="2" type="ORF">BG844_24145</name>
</gene>
<organism evidence="2 3">
    <name type="scientific">Couchioplanes caeruleus subsp. caeruleus</name>
    <dbReference type="NCBI Taxonomy" id="56427"/>
    <lineage>
        <taxon>Bacteria</taxon>
        <taxon>Bacillati</taxon>
        <taxon>Actinomycetota</taxon>
        <taxon>Actinomycetes</taxon>
        <taxon>Micromonosporales</taxon>
        <taxon>Micromonosporaceae</taxon>
        <taxon>Couchioplanes</taxon>
    </lineage>
</organism>
<keyword evidence="3" id="KW-1185">Reference proteome</keyword>
<dbReference type="Proteomes" id="UP000182486">
    <property type="component" value="Unassembled WGS sequence"/>
</dbReference>
<sequence length="475" mass="50688">MPTNLTASAAQFSRRRTRRLPDPATAGTRGPVPASAGTCPLRHLADPALAAPIGRAYHYLDVVQDAYVKGGEPRLLQSYNNESELMTTAFVYDNALAILAYLASPTVANVRRARLVGDALLWAQSHDETYADGRVRQAYAAGPMIFYGGGPSFPGLKRADGKAAFLWPFGFGGSSTGDMAWVALALAQLYVDTRITKYLDGAVALGHWIGARRSPYRHGGYHGGLRSDGETPQRWVSTEHNIDAYALFVLLAKLTRDRRWRGRAAIAAAFVREMWNPAGGHFWTGTAEEEPDVINVANVPEDAQSWALLALGDRRYDRAVDWATGNLGTTDGAVTGVTYSSQAKVATGTVSGSALPTHPEAVWLEGNGHAALALLKRGGPGDAARAGRLLRAMVTAQEELGAGQTVGLTRDPHRGRLANPGEGGTWTGTPLPAAAGIVAATSALDTGFAFGYFDRQHVGTTAWFLMAGQNFNPFQ</sequence>
<dbReference type="InterPro" id="IPR008928">
    <property type="entry name" value="6-hairpin_glycosidase_sf"/>
</dbReference>
<dbReference type="EMBL" id="MEIA01000274">
    <property type="protein sequence ID" value="OJF11803.1"/>
    <property type="molecule type" value="Genomic_DNA"/>
</dbReference>